<organism evidence="1 2">
    <name type="scientific">Brachionus plicatilis</name>
    <name type="common">Marine rotifer</name>
    <name type="synonym">Brachionus muelleri</name>
    <dbReference type="NCBI Taxonomy" id="10195"/>
    <lineage>
        <taxon>Eukaryota</taxon>
        <taxon>Metazoa</taxon>
        <taxon>Spiralia</taxon>
        <taxon>Gnathifera</taxon>
        <taxon>Rotifera</taxon>
        <taxon>Eurotatoria</taxon>
        <taxon>Monogononta</taxon>
        <taxon>Pseudotrocha</taxon>
        <taxon>Ploima</taxon>
        <taxon>Brachionidae</taxon>
        <taxon>Brachionus</taxon>
    </lineage>
</organism>
<accession>A0A3M7R793</accession>
<evidence type="ECO:0000313" key="2">
    <source>
        <dbReference type="Proteomes" id="UP000276133"/>
    </source>
</evidence>
<reference evidence="1 2" key="1">
    <citation type="journal article" date="2018" name="Sci. Rep.">
        <title>Genomic signatures of local adaptation to the degree of environmental predictability in rotifers.</title>
        <authorList>
            <person name="Franch-Gras L."/>
            <person name="Hahn C."/>
            <person name="Garcia-Roger E.M."/>
            <person name="Carmona M.J."/>
            <person name="Serra M."/>
            <person name="Gomez A."/>
        </authorList>
    </citation>
    <scope>NUCLEOTIDE SEQUENCE [LARGE SCALE GENOMIC DNA]</scope>
    <source>
        <strain evidence="1">HYR1</strain>
    </source>
</reference>
<proteinExistence type="predicted"/>
<evidence type="ECO:0000313" key="1">
    <source>
        <dbReference type="EMBL" id="RNA19410.1"/>
    </source>
</evidence>
<dbReference type="AlphaFoldDB" id="A0A3M7R793"/>
<keyword evidence="2" id="KW-1185">Reference proteome</keyword>
<dbReference type="EMBL" id="REGN01004047">
    <property type="protein sequence ID" value="RNA19410.1"/>
    <property type="molecule type" value="Genomic_DNA"/>
</dbReference>
<gene>
    <name evidence="1" type="ORF">BpHYR1_012299</name>
</gene>
<comment type="caution">
    <text evidence="1">The sequence shown here is derived from an EMBL/GenBank/DDBJ whole genome shotgun (WGS) entry which is preliminary data.</text>
</comment>
<protein>
    <submittedName>
        <fullName evidence="1">Uncharacterized protein</fullName>
    </submittedName>
</protein>
<sequence>MIDIKSISEIPLNRVVDNWNKLKTQNLEQNEFNTKEFSRSQILNMGWKPVCQTNSIFYPNRIDKCFKSNDFGRLARRSNFWTNKRTVKNTSFAESIHNALEYITYTLSYLTLEKLFKVQQRRIFVHFVLIIIETLCFADLQSFCRDLIWVVQSLYQLIHFAEQFLDSDVHFERL</sequence>
<name>A0A3M7R793_BRAPC</name>
<dbReference type="Proteomes" id="UP000276133">
    <property type="component" value="Unassembled WGS sequence"/>
</dbReference>